<organism evidence="10 11">
    <name type="scientific">Ensete ventricosum</name>
    <name type="common">Abyssinian banana</name>
    <name type="synonym">Musa ensete</name>
    <dbReference type="NCBI Taxonomy" id="4639"/>
    <lineage>
        <taxon>Eukaryota</taxon>
        <taxon>Viridiplantae</taxon>
        <taxon>Streptophyta</taxon>
        <taxon>Embryophyta</taxon>
        <taxon>Tracheophyta</taxon>
        <taxon>Spermatophyta</taxon>
        <taxon>Magnoliopsida</taxon>
        <taxon>Liliopsida</taxon>
        <taxon>Zingiberales</taxon>
        <taxon>Musaceae</taxon>
        <taxon>Ensete</taxon>
    </lineage>
</organism>
<evidence type="ECO:0000256" key="8">
    <source>
        <dbReference type="SAM" id="Phobius"/>
    </source>
</evidence>
<evidence type="ECO:0000256" key="5">
    <source>
        <dbReference type="ARBA" id="ARBA00023242"/>
    </source>
</evidence>
<dbReference type="PANTHER" id="PTHR33057:SF26">
    <property type="entry name" value="TRANSCRIPTION REPRESSOR OFP13"/>
    <property type="match status" value="1"/>
</dbReference>
<dbReference type="PROSITE" id="PS51754">
    <property type="entry name" value="OVATE"/>
    <property type="match status" value="1"/>
</dbReference>
<name>A0AAV8QAG8_ENSVE</name>
<dbReference type="InterPro" id="IPR038933">
    <property type="entry name" value="Ovate"/>
</dbReference>
<feature type="region of interest" description="Disordered" evidence="7">
    <location>
        <begin position="18"/>
        <end position="37"/>
    </location>
</feature>
<proteinExistence type="predicted"/>
<feature type="transmembrane region" description="Helical" evidence="8">
    <location>
        <begin position="160"/>
        <end position="179"/>
    </location>
</feature>
<evidence type="ECO:0000256" key="4">
    <source>
        <dbReference type="ARBA" id="ARBA00023163"/>
    </source>
</evidence>
<comment type="caution">
    <text evidence="10">The sequence shown here is derived from an EMBL/GenBank/DDBJ whole genome shotgun (WGS) entry which is preliminary data.</text>
</comment>
<keyword evidence="8" id="KW-1133">Transmembrane helix</keyword>
<keyword evidence="4 6" id="KW-0804">Transcription</keyword>
<feature type="domain" description="OVATE" evidence="9">
    <location>
        <begin position="123"/>
        <end position="185"/>
    </location>
</feature>
<dbReference type="NCBIfam" id="TIGR01568">
    <property type="entry name" value="A_thal_3678"/>
    <property type="match status" value="1"/>
</dbReference>
<reference evidence="10 11" key="1">
    <citation type="submission" date="2022-12" db="EMBL/GenBank/DDBJ databases">
        <title>Chromosome-scale assembly of the Ensete ventricosum genome.</title>
        <authorList>
            <person name="Dussert Y."/>
            <person name="Stocks J."/>
            <person name="Wendawek A."/>
            <person name="Woldeyes F."/>
            <person name="Nichols R.A."/>
            <person name="Borrell J.S."/>
        </authorList>
    </citation>
    <scope>NUCLEOTIDE SEQUENCE [LARGE SCALE GENOMIC DNA]</scope>
    <source>
        <strain evidence="11">cv. Maze</strain>
        <tissue evidence="10">Seeds</tissue>
    </source>
</reference>
<evidence type="ECO:0000313" key="10">
    <source>
        <dbReference type="EMBL" id="KAJ8467308.1"/>
    </source>
</evidence>
<dbReference type="AlphaFoldDB" id="A0AAV8QAG8"/>
<dbReference type="InterPro" id="IPR006458">
    <property type="entry name" value="Ovate_C"/>
</dbReference>
<feature type="region of interest" description="Disordered" evidence="7">
    <location>
        <begin position="262"/>
        <end position="309"/>
    </location>
</feature>
<dbReference type="Pfam" id="PF04844">
    <property type="entry name" value="Ovate"/>
    <property type="match status" value="1"/>
</dbReference>
<feature type="region of interest" description="Disordered" evidence="7">
    <location>
        <begin position="214"/>
        <end position="242"/>
    </location>
</feature>
<dbReference type="Proteomes" id="UP001222027">
    <property type="component" value="Unassembled WGS sequence"/>
</dbReference>
<feature type="compositionally biased region" description="Acidic residues" evidence="7">
    <location>
        <begin position="262"/>
        <end position="275"/>
    </location>
</feature>
<dbReference type="GO" id="GO:0045892">
    <property type="term" value="P:negative regulation of DNA-templated transcription"/>
    <property type="evidence" value="ECO:0007669"/>
    <property type="project" value="UniProtKB-UniRule"/>
</dbReference>
<keyword evidence="8" id="KW-0812">Transmembrane</keyword>
<accession>A0AAV8QAG8</accession>
<keyword evidence="8" id="KW-0472">Membrane</keyword>
<dbReference type="PANTHER" id="PTHR33057">
    <property type="entry name" value="TRANSCRIPTION REPRESSOR OFP7-RELATED"/>
    <property type="match status" value="1"/>
</dbReference>
<evidence type="ECO:0000256" key="3">
    <source>
        <dbReference type="ARBA" id="ARBA00023015"/>
    </source>
</evidence>
<feature type="compositionally biased region" description="Polar residues" evidence="7">
    <location>
        <begin position="279"/>
        <end position="292"/>
    </location>
</feature>
<evidence type="ECO:0000256" key="7">
    <source>
        <dbReference type="SAM" id="MobiDB-lite"/>
    </source>
</evidence>
<keyword evidence="11" id="KW-1185">Reference proteome</keyword>
<evidence type="ECO:0000259" key="9">
    <source>
        <dbReference type="PROSITE" id="PS51754"/>
    </source>
</evidence>
<evidence type="ECO:0000313" key="11">
    <source>
        <dbReference type="Proteomes" id="UP001222027"/>
    </source>
</evidence>
<comment type="function">
    <text evidence="6">Transcriptional repressor that regulates multiple aspects of plant growth and development.</text>
</comment>
<gene>
    <name evidence="10" type="ORF">OPV22_029860</name>
</gene>
<evidence type="ECO:0000256" key="1">
    <source>
        <dbReference type="ARBA" id="ARBA00004123"/>
    </source>
</evidence>
<keyword evidence="2 6" id="KW-0678">Repressor</keyword>
<evidence type="ECO:0000256" key="2">
    <source>
        <dbReference type="ARBA" id="ARBA00022491"/>
    </source>
</evidence>
<comment type="subcellular location">
    <subcellularLocation>
        <location evidence="1 6">Nucleus</location>
    </subcellularLocation>
</comment>
<keyword evidence="5 6" id="KW-0539">Nucleus</keyword>
<dbReference type="GO" id="GO:0005634">
    <property type="term" value="C:nucleus"/>
    <property type="evidence" value="ECO:0007669"/>
    <property type="project" value="UniProtKB-SubCell"/>
</dbReference>
<protein>
    <recommendedName>
        <fullName evidence="6">Transcription repressor</fullName>
    </recommendedName>
    <alternativeName>
        <fullName evidence="6">Ovate family protein</fullName>
    </alternativeName>
</protein>
<sequence length="309" mass="34701">MGRKLGFTYLFSRMRDAKHASSSLPSPPPLPWTSCRHPRTRSFREEDGEAEHDGMSACSFDLNVSCSESISTAWEDPSSDAAEAVIRGLRSDRLFFEPEGATRSIVAEEEAAEADSIPFEGSIAMAVDSEDPYRDFKQSMEEMVMAHGVKVDWAWLEEMLACLILLVLCLILKLVYWLWRRPMSHQTSSIDVGDAQISKEHILLCLFRRNQTRVEPNPQEAKPTPPSKMSTAEETTTAADDEDAFEKYQAMCRYSSRILYTIEEEEEEEEEEEGETGTSRLSSDGEGTQFFTPSASPSPSPEVLEIADD</sequence>
<evidence type="ECO:0000256" key="6">
    <source>
        <dbReference type="RuleBase" id="RU367028"/>
    </source>
</evidence>
<dbReference type="EMBL" id="JAQQAF010000008">
    <property type="protein sequence ID" value="KAJ8467308.1"/>
    <property type="molecule type" value="Genomic_DNA"/>
</dbReference>
<keyword evidence="3 6" id="KW-0805">Transcription regulation</keyword>